<dbReference type="GO" id="GO:0004671">
    <property type="term" value="F:protein C-terminal S-isoprenylcysteine carboxyl O-methyltransferase activity"/>
    <property type="evidence" value="ECO:0007669"/>
    <property type="project" value="UniProtKB-EC"/>
</dbReference>
<protein>
    <recommendedName>
        <fullName evidence="5">Protein-S-isoprenylcysteine O-methyltransferase</fullName>
        <ecNumber evidence="5">2.1.1.100</ecNumber>
    </recommendedName>
</protein>
<dbReference type="InterPro" id="IPR007269">
    <property type="entry name" value="ICMT_MeTrfase"/>
</dbReference>
<evidence type="ECO:0000313" key="6">
    <source>
        <dbReference type="EMBL" id="CRL19853.1"/>
    </source>
</evidence>
<dbReference type="PANTHER" id="PTHR12714">
    <property type="entry name" value="PROTEIN-S ISOPRENYLCYSTEINE O-METHYLTRANSFERASE"/>
    <property type="match status" value="1"/>
</dbReference>
<dbReference type="Proteomes" id="UP000053732">
    <property type="component" value="Unassembled WGS sequence"/>
</dbReference>
<sequence length="233" mass="26279">MSSHSALLAIAMLVAGYCLIITHVDPNPQLAKKDCNRADRVRFPTGRALPVFSQVCTVIAIYHALLTVITRHTPTRVSQICPLAHNTNPELFAWNMASIVPLLLIYVGTYIRISAYGGLGKLFTLHLVPPDHLVTTGIYRWIQHPSYTGIGMIWWGCFALFLRWDATPACWIPTLALSQFYGWGASILTAIAGSVVWFFGGRVLDEERMLQRKFGQQWEQWHRSTKRLIPGLF</sequence>
<name>A0A0G4P0Q2_PENC3</name>
<keyword evidence="4 5" id="KW-0472">Membrane</keyword>
<dbReference type="EMBL" id="HG793136">
    <property type="protein sequence ID" value="CRL19853.1"/>
    <property type="molecule type" value="Genomic_DNA"/>
</dbReference>
<dbReference type="AlphaFoldDB" id="A0A0G4P0Q2"/>
<dbReference type="EC" id="2.1.1.100" evidence="5"/>
<feature type="transmembrane region" description="Helical" evidence="5">
    <location>
        <begin position="180"/>
        <end position="204"/>
    </location>
</feature>
<proteinExistence type="inferred from homology"/>
<evidence type="ECO:0000256" key="4">
    <source>
        <dbReference type="ARBA" id="ARBA00023136"/>
    </source>
</evidence>
<evidence type="ECO:0000256" key="1">
    <source>
        <dbReference type="ARBA" id="ARBA00004141"/>
    </source>
</evidence>
<dbReference type="Gene3D" id="1.20.120.1630">
    <property type="match status" value="1"/>
</dbReference>
<feature type="transmembrane region" description="Helical" evidence="5">
    <location>
        <begin position="45"/>
        <end position="65"/>
    </location>
</feature>
<dbReference type="STRING" id="1429867.A0A0G4P0Q2"/>
<dbReference type="GO" id="GO:0005789">
    <property type="term" value="C:endoplasmic reticulum membrane"/>
    <property type="evidence" value="ECO:0007669"/>
    <property type="project" value="UniProtKB-SubCell"/>
</dbReference>
<keyword evidence="6" id="KW-0808">Transferase</keyword>
<comment type="catalytic activity">
    <reaction evidence="5">
        <text>[protein]-C-terminal S-[(2E,6E)-farnesyl]-L-cysteine + S-adenosyl-L-methionine = [protein]-C-terminal S-[(2E,6E)-farnesyl]-L-cysteine methyl ester + S-adenosyl-L-homocysteine</text>
        <dbReference type="Rhea" id="RHEA:21672"/>
        <dbReference type="Rhea" id="RHEA-COMP:12125"/>
        <dbReference type="Rhea" id="RHEA-COMP:12126"/>
        <dbReference type="ChEBI" id="CHEBI:57856"/>
        <dbReference type="ChEBI" id="CHEBI:59789"/>
        <dbReference type="ChEBI" id="CHEBI:90510"/>
        <dbReference type="ChEBI" id="CHEBI:90511"/>
        <dbReference type="EC" id="2.1.1.100"/>
    </reaction>
</comment>
<gene>
    <name evidence="6" type="ORF">PCAMFM013_S003g000645</name>
</gene>
<evidence type="ECO:0000256" key="3">
    <source>
        <dbReference type="ARBA" id="ARBA00022989"/>
    </source>
</evidence>
<feature type="transmembrane region" description="Helical" evidence="5">
    <location>
        <begin position="6"/>
        <end position="24"/>
    </location>
</feature>
<keyword evidence="5" id="KW-0256">Endoplasmic reticulum</keyword>
<keyword evidence="5 6" id="KW-0489">Methyltransferase</keyword>
<keyword evidence="7" id="KW-1185">Reference proteome</keyword>
<organism evidence="6 7">
    <name type="scientific">Penicillium camemberti (strain FM 013)</name>
    <dbReference type="NCBI Taxonomy" id="1429867"/>
    <lineage>
        <taxon>Eukaryota</taxon>
        <taxon>Fungi</taxon>
        <taxon>Dikarya</taxon>
        <taxon>Ascomycota</taxon>
        <taxon>Pezizomycotina</taxon>
        <taxon>Eurotiomycetes</taxon>
        <taxon>Eurotiomycetidae</taxon>
        <taxon>Eurotiales</taxon>
        <taxon>Aspergillaceae</taxon>
        <taxon>Penicillium</taxon>
    </lineage>
</organism>
<dbReference type="Pfam" id="PF04140">
    <property type="entry name" value="ICMT"/>
    <property type="match status" value="1"/>
</dbReference>
<comment type="subcellular location">
    <subcellularLocation>
        <location evidence="5">Endoplasmic reticulum membrane</location>
        <topology evidence="5">Multi-pass membrane protein</topology>
    </subcellularLocation>
    <subcellularLocation>
        <location evidence="1">Membrane</location>
        <topology evidence="1">Multi-pass membrane protein</topology>
    </subcellularLocation>
</comment>
<dbReference type="GO" id="GO:0032259">
    <property type="term" value="P:methylation"/>
    <property type="evidence" value="ECO:0007669"/>
    <property type="project" value="UniProtKB-KW"/>
</dbReference>
<evidence type="ECO:0000313" key="7">
    <source>
        <dbReference type="Proteomes" id="UP000053732"/>
    </source>
</evidence>
<comment type="similarity">
    <text evidence="5">Belongs to the class VI-like SAM-binding methyltransferase superfamily. Isoprenylcysteine carboxyl methyltransferase family.</text>
</comment>
<keyword evidence="5" id="KW-0949">S-adenosyl-L-methionine</keyword>
<evidence type="ECO:0000256" key="2">
    <source>
        <dbReference type="ARBA" id="ARBA00022692"/>
    </source>
</evidence>
<accession>A0A0G4P0Q2</accession>
<reference evidence="6 7" key="1">
    <citation type="journal article" date="2014" name="Nat. Commun.">
        <title>Multiple recent horizontal transfers of a large genomic region in cheese making fungi.</title>
        <authorList>
            <person name="Cheeseman K."/>
            <person name="Ropars J."/>
            <person name="Renault P."/>
            <person name="Dupont J."/>
            <person name="Gouzy J."/>
            <person name="Branca A."/>
            <person name="Abraham A.L."/>
            <person name="Ceppi M."/>
            <person name="Conseiller E."/>
            <person name="Debuchy R."/>
            <person name="Malagnac F."/>
            <person name="Goarin A."/>
            <person name="Silar P."/>
            <person name="Lacoste S."/>
            <person name="Sallet E."/>
            <person name="Bensimon A."/>
            <person name="Giraud T."/>
            <person name="Brygoo Y."/>
        </authorList>
    </citation>
    <scope>NUCLEOTIDE SEQUENCE [LARGE SCALE GENOMIC DNA]</scope>
    <source>
        <strain evidence="7">FM 013</strain>
    </source>
</reference>
<keyword evidence="2 5" id="KW-0812">Transmembrane</keyword>
<dbReference type="PANTHER" id="PTHR12714:SF9">
    <property type="entry name" value="PROTEIN-S-ISOPRENYLCYSTEINE O-METHYLTRANSFERASE"/>
    <property type="match status" value="1"/>
</dbReference>
<keyword evidence="3 5" id="KW-1133">Transmembrane helix</keyword>
<feature type="transmembrane region" description="Helical" evidence="5">
    <location>
        <begin position="92"/>
        <end position="111"/>
    </location>
</feature>
<feature type="transmembrane region" description="Helical" evidence="5">
    <location>
        <begin position="147"/>
        <end position="164"/>
    </location>
</feature>
<evidence type="ECO:0000256" key="5">
    <source>
        <dbReference type="RuleBase" id="RU362022"/>
    </source>
</evidence>